<keyword evidence="1" id="KW-0732">Signal</keyword>
<dbReference type="NCBIfam" id="TIGR02595">
    <property type="entry name" value="PEP_CTERM"/>
    <property type="match status" value="1"/>
</dbReference>
<dbReference type="RefSeq" id="WP_324778873.1">
    <property type="nucleotide sequence ID" value="NZ_CP141769.1"/>
</dbReference>
<keyword evidence="4" id="KW-1185">Reference proteome</keyword>
<sequence>MNFKKTMFTLAIGSVGVMGAMSAHATAVNNGDTLTITAGAPIYTNIPGVGNFLTGYSGSWFGMDTNNNGIEQNEKTALSAANSPGLVIGQSSVAGPYGNGLSTVGSAGPIVDTWGFFSSAGTNFVTNAAGVTGSTEAGLDMSGWAVAWNNVPYINMGAGAAATFVWDGVYDHAYTLDYSASVPSDSPAFPGVFYQLHMEGTVTQAVPEASTYGMMLAGLGLVGFAVRRRKATI</sequence>
<evidence type="ECO:0000313" key="3">
    <source>
        <dbReference type="EMBL" id="WRS38342.1"/>
    </source>
</evidence>
<feature type="domain" description="Ice-binding protein C-terminal" evidence="2">
    <location>
        <begin position="205"/>
        <end position="229"/>
    </location>
</feature>
<dbReference type="Pfam" id="PF07589">
    <property type="entry name" value="PEP-CTERM"/>
    <property type="match status" value="1"/>
</dbReference>
<reference evidence="3 4" key="1">
    <citation type="submission" date="2023-12" db="EMBL/GenBank/DDBJ databases">
        <title>Thiobacillus sedimentum sp. nov., a chemolithoautotrophic sulfur-oxidizing bacterium isolated from freshwater sediment.</title>
        <authorList>
            <person name="Luo J."/>
            <person name="Dai C."/>
        </authorList>
    </citation>
    <scope>NUCLEOTIDE SEQUENCE [LARGE SCALE GENOMIC DNA]</scope>
    <source>
        <strain evidence="3 4">SCUT-2</strain>
    </source>
</reference>
<dbReference type="InterPro" id="IPR013424">
    <property type="entry name" value="Ice-binding_C"/>
</dbReference>
<protein>
    <submittedName>
        <fullName evidence="3">PEP-CTERM sorting domain-containing protein</fullName>
    </submittedName>
</protein>
<feature type="chain" id="PRO_5045112751" evidence="1">
    <location>
        <begin position="26"/>
        <end position="233"/>
    </location>
</feature>
<proteinExistence type="predicted"/>
<accession>A0ABZ1CG44</accession>
<gene>
    <name evidence="3" type="ORF">VA613_10020</name>
</gene>
<dbReference type="Proteomes" id="UP001334732">
    <property type="component" value="Chromosome"/>
</dbReference>
<evidence type="ECO:0000259" key="2">
    <source>
        <dbReference type="Pfam" id="PF07589"/>
    </source>
</evidence>
<organism evidence="3 4">
    <name type="scientific">Thiobacillus sedimenti</name>
    <dbReference type="NCBI Taxonomy" id="3110231"/>
    <lineage>
        <taxon>Bacteria</taxon>
        <taxon>Pseudomonadati</taxon>
        <taxon>Pseudomonadota</taxon>
        <taxon>Betaproteobacteria</taxon>
        <taxon>Nitrosomonadales</taxon>
        <taxon>Thiobacillaceae</taxon>
        <taxon>Thiobacillus</taxon>
    </lineage>
</organism>
<name>A0ABZ1CG44_9PROT</name>
<dbReference type="EMBL" id="CP141769">
    <property type="protein sequence ID" value="WRS38342.1"/>
    <property type="molecule type" value="Genomic_DNA"/>
</dbReference>
<feature type="signal peptide" evidence="1">
    <location>
        <begin position="1"/>
        <end position="25"/>
    </location>
</feature>
<evidence type="ECO:0000256" key="1">
    <source>
        <dbReference type="SAM" id="SignalP"/>
    </source>
</evidence>
<evidence type="ECO:0000313" key="4">
    <source>
        <dbReference type="Proteomes" id="UP001334732"/>
    </source>
</evidence>